<dbReference type="EMBL" id="UGMX01000002">
    <property type="protein sequence ID" value="STW04706.1"/>
    <property type="molecule type" value="Genomic_DNA"/>
</dbReference>
<dbReference type="AlphaFoldDB" id="A0A7H4NWZ1"/>
<proteinExistence type="predicted"/>
<dbReference type="Proteomes" id="UP000254571">
    <property type="component" value="Unassembled WGS sequence"/>
</dbReference>
<organism evidence="1 2">
    <name type="scientific">Klebsiella grimontii</name>
    <dbReference type="NCBI Taxonomy" id="2058152"/>
    <lineage>
        <taxon>Bacteria</taxon>
        <taxon>Pseudomonadati</taxon>
        <taxon>Pseudomonadota</taxon>
        <taxon>Gammaproteobacteria</taxon>
        <taxon>Enterobacterales</taxon>
        <taxon>Enterobacteriaceae</taxon>
        <taxon>Klebsiella/Raoultella group</taxon>
        <taxon>Klebsiella</taxon>
    </lineage>
</organism>
<dbReference type="Gene3D" id="3.90.1200.10">
    <property type="match status" value="1"/>
</dbReference>
<protein>
    <submittedName>
        <fullName evidence="1">Cyclic beta 1-2 glucan synthase</fullName>
    </submittedName>
</protein>
<gene>
    <name evidence="1" type="ORF">NCTC9149_01063</name>
</gene>
<comment type="caution">
    <text evidence="1">The sequence shown here is derived from an EMBL/GenBank/DDBJ whole genome shotgun (WGS) entry which is preliminary data.</text>
</comment>
<sequence>MAAGQFYLIEEQIRTVRQHLPKSFGKGLPSLVSPLNCPRIYHIASEAIAHGDGRWDAASLTSYLTAYQQVTPLTLGEVWALPGMLRLALIENLRRISMEVIKAQQDRNLADTWITRIVECAESAPGD</sequence>
<evidence type="ECO:0000313" key="2">
    <source>
        <dbReference type="Proteomes" id="UP000254571"/>
    </source>
</evidence>
<evidence type="ECO:0000313" key="1">
    <source>
        <dbReference type="EMBL" id="STW04706.1"/>
    </source>
</evidence>
<accession>A0A7H4NWZ1</accession>
<name>A0A7H4NWZ1_9ENTR</name>
<reference evidence="1 2" key="1">
    <citation type="submission" date="2018-06" db="EMBL/GenBank/DDBJ databases">
        <authorList>
            <consortium name="Pathogen Informatics"/>
            <person name="Doyle S."/>
        </authorList>
    </citation>
    <scope>NUCLEOTIDE SEQUENCE [LARGE SCALE GENOMIC DNA]</scope>
    <source>
        <strain evidence="1 2">NCTC9149</strain>
    </source>
</reference>